<dbReference type="Proteomes" id="UP000242180">
    <property type="component" value="Unassembled WGS sequence"/>
</dbReference>
<keyword evidence="3" id="KW-1185">Reference proteome</keyword>
<evidence type="ECO:0000313" key="2">
    <source>
        <dbReference type="EMBL" id="ORZ03962.1"/>
    </source>
</evidence>
<dbReference type="GO" id="GO:0005737">
    <property type="term" value="C:cytoplasm"/>
    <property type="evidence" value="ECO:0007669"/>
    <property type="project" value="InterPro"/>
</dbReference>
<dbReference type="InterPro" id="IPR038222">
    <property type="entry name" value="DHHA2_dom_sf"/>
</dbReference>
<comment type="caution">
    <text evidence="2">The sequence shown here is derived from an EMBL/GenBank/DDBJ whole genome shotgun (WGS) entry which is preliminary data.</text>
</comment>
<proteinExistence type="predicted"/>
<dbReference type="Gene3D" id="3.90.1640.10">
    <property type="entry name" value="inorganic pyrophosphatase (n-terminal core)"/>
    <property type="match status" value="1"/>
</dbReference>
<gene>
    <name evidence="2" type="ORF">BCR43DRAFT_560526</name>
</gene>
<dbReference type="AlphaFoldDB" id="A0A1X2HWI2"/>
<name>A0A1X2HWI2_SYNRA</name>
<dbReference type="OMA" id="TMTIFFN"/>
<dbReference type="PANTHER" id="PTHR12112:SF39">
    <property type="entry name" value="EG:152A3.5 PROTEIN (FBGN0003116_PN PROTEIN)"/>
    <property type="match status" value="1"/>
</dbReference>
<dbReference type="Gene3D" id="3.10.310.20">
    <property type="entry name" value="DHHA2 domain"/>
    <property type="match status" value="1"/>
</dbReference>
<dbReference type="InterPro" id="IPR038763">
    <property type="entry name" value="DHH_sf"/>
</dbReference>
<dbReference type="PANTHER" id="PTHR12112">
    <property type="entry name" value="BNIP - RELATED"/>
    <property type="match status" value="1"/>
</dbReference>
<organism evidence="2 3">
    <name type="scientific">Syncephalastrum racemosum</name>
    <name type="common">Filamentous fungus</name>
    <dbReference type="NCBI Taxonomy" id="13706"/>
    <lineage>
        <taxon>Eukaryota</taxon>
        <taxon>Fungi</taxon>
        <taxon>Fungi incertae sedis</taxon>
        <taxon>Mucoromycota</taxon>
        <taxon>Mucoromycotina</taxon>
        <taxon>Mucoromycetes</taxon>
        <taxon>Mucorales</taxon>
        <taxon>Syncephalastraceae</taxon>
        <taxon>Syncephalastrum</taxon>
    </lineage>
</organism>
<protein>
    <recommendedName>
        <fullName evidence="1">DHHA2 domain-containing protein</fullName>
    </recommendedName>
</protein>
<accession>A0A1X2HWI2</accession>
<dbReference type="Pfam" id="PF02833">
    <property type="entry name" value="DHHA2"/>
    <property type="match status" value="1"/>
</dbReference>
<dbReference type="EMBL" id="MCGN01000001">
    <property type="protein sequence ID" value="ORZ03962.1"/>
    <property type="molecule type" value="Genomic_DNA"/>
</dbReference>
<dbReference type="InParanoid" id="A0A1X2HWI2"/>
<dbReference type="FunCoup" id="A0A1X2HWI2">
    <property type="interactions" value="265"/>
</dbReference>
<dbReference type="OrthoDB" id="374045at2759"/>
<evidence type="ECO:0000313" key="3">
    <source>
        <dbReference type="Proteomes" id="UP000242180"/>
    </source>
</evidence>
<dbReference type="SMART" id="SM01131">
    <property type="entry name" value="DHHA2"/>
    <property type="match status" value="1"/>
</dbReference>
<evidence type="ECO:0000259" key="1">
    <source>
        <dbReference type="SMART" id="SM01131"/>
    </source>
</evidence>
<reference evidence="2 3" key="1">
    <citation type="submission" date="2016-07" db="EMBL/GenBank/DDBJ databases">
        <title>Pervasive Adenine N6-methylation of Active Genes in Fungi.</title>
        <authorList>
            <consortium name="DOE Joint Genome Institute"/>
            <person name="Mondo S.J."/>
            <person name="Dannebaum R.O."/>
            <person name="Kuo R.C."/>
            <person name="Labutti K."/>
            <person name="Haridas S."/>
            <person name="Kuo A."/>
            <person name="Salamov A."/>
            <person name="Ahrendt S.R."/>
            <person name="Lipzen A."/>
            <person name="Sullivan W."/>
            <person name="Andreopoulos W.B."/>
            <person name="Clum A."/>
            <person name="Lindquist E."/>
            <person name="Daum C."/>
            <person name="Ramamoorthy G.K."/>
            <person name="Gryganskyi A."/>
            <person name="Culley D."/>
            <person name="Magnuson J.K."/>
            <person name="James T.Y."/>
            <person name="O'Malley M.A."/>
            <person name="Stajich J.E."/>
            <person name="Spatafora J.W."/>
            <person name="Visel A."/>
            <person name="Grigoriev I.V."/>
        </authorList>
    </citation>
    <scope>NUCLEOTIDE SEQUENCE [LARGE SCALE GENOMIC DNA]</scope>
    <source>
        <strain evidence="2 3">NRRL 2496</strain>
    </source>
</reference>
<dbReference type="InterPro" id="IPR004097">
    <property type="entry name" value="DHHA2"/>
</dbReference>
<dbReference type="GO" id="GO:0004309">
    <property type="term" value="F:exopolyphosphatase activity"/>
    <property type="evidence" value="ECO:0007669"/>
    <property type="project" value="TreeGrafter"/>
</dbReference>
<feature type="domain" description="DHHA2" evidence="1">
    <location>
        <begin position="228"/>
        <end position="373"/>
    </location>
</feature>
<dbReference type="SUPFAM" id="SSF64182">
    <property type="entry name" value="DHH phosphoesterases"/>
    <property type="match status" value="1"/>
</dbReference>
<sequence>MAQAINTYLDTIRSHISTQSIDTPLTIVTGNDSADLDSILSSLLFAFLSTQANRQKGVPGVYVPLVKVPTEDLQLRPELEYVLGSAGVDYKKLVCINDLPLQSLPHAQVFLVDHNRLTPPFDSSWEGRVAGILDHHVDEKQNSHCPVRDIRMVGSCMTLVTEHFADLLQANPPYLHVIAEIALAPILVDTHALRWEFGKTTQSDVDAFQLLAKTLGSSEVDEKMIQYFNQISAIKNRVQHLSTRDLLRRDYKQFTVGPYRIGTSSMPWNFQEWIDRDGVERIEKDTLNYMTERDLDMEMVLDSFERNGYQRELAIFIAPNGRLAPVKEALEKNEEIQLKPYSEWVRNSSIGWYNQSNIKMSRKQVWPLAQSLIEELMEKRQE</sequence>
<dbReference type="STRING" id="13706.A0A1X2HWI2"/>